<feature type="repeat" description="PPR" evidence="3">
    <location>
        <begin position="360"/>
        <end position="394"/>
    </location>
</feature>
<dbReference type="InterPro" id="IPR002885">
    <property type="entry name" value="PPR_rpt"/>
</dbReference>
<keyword evidence="2" id="KW-0677">Repeat</keyword>
<feature type="repeat" description="PPR" evidence="3">
    <location>
        <begin position="616"/>
        <end position="653"/>
    </location>
</feature>
<accession>A0AAV9CCJ4</accession>
<comment type="similarity">
    <text evidence="1">Belongs to the PPR family. P subfamily.</text>
</comment>
<comment type="caution">
    <text evidence="6">The sequence shown here is derived from an EMBL/GenBank/DDBJ whole genome shotgun (WGS) entry which is preliminary data.</text>
</comment>
<feature type="repeat" description="PPR" evidence="3">
    <location>
        <begin position="395"/>
        <end position="429"/>
    </location>
</feature>
<dbReference type="PANTHER" id="PTHR47447">
    <property type="entry name" value="OS03G0856100 PROTEIN"/>
    <property type="match status" value="1"/>
</dbReference>
<dbReference type="EMBL" id="JAUJYO010000020">
    <property type="protein sequence ID" value="KAK1286156.1"/>
    <property type="molecule type" value="Genomic_DNA"/>
</dbReference>
<evidence type="ECO:0000256" key="4">
    <source>
        <dbReference type="SAM" id="MobiDB-lite"/>
    </source>
</evidence>
<evidence type="ECO:0000256" key="1">
    <source>
        <dbReference type="ARBA" id="ARBA00007626"/>
    </source>
</evidence>
<feature type="repeat" description="PPR" evidence="3">
    <location>
        <begin position="253"/>
        <end position="287"/>
    </location>
</feature>
<dbReference type="InterPro" id="IPR033443">
    <property type="entry name" value="PROP1-like_PPR_dom"/>
</dbReference>
<dbReference type="Pfam" id="PF01535">
    <property type="entry name" value="PPR"/>
    <property type="match status" value="2"/>
</dbReference>
<dbReference type="NCBIfam" id="TIGR00756">
    <property type="entry name" value="PPR"/>
    <property type="match status" value="5"/>
</dbReference>
<feature type="domain" description="PROP1-like PPR" evidence="5">
    <location>
        <begin position="298"/>
        <end position="460"/>
    </location>
</feature>
<dbReference type="Pfam" id="PF17177">
    <property type="entry name" value="PPR_long"/>
    <property type="match status" value="1"/>
</dbReference>
<feature type="region of interest" description="Disordered" evidence="4">
    <location>
        <begin position="16"/>
        <end position="46"/>
    </location>
</feature>
<gene>
    <name evidence="6" type="ORF">QJS10_CPB20g00380</name>
</gene>
<evidence type="ECO:0000256" key="3">
    <source>
        <dbReference type="PROSITE-ProRule" id="PRU00708"/>
    </source>
</evidence>
<sequence length="846" mass="95005">MGEFAIIFGSPLIPPDSNPHHPNLKPSKNLYPKKKKKKSLLIPSRSPSLPPPLLLVDSHRHPRSDLHRNYHARLASRLAGLGKLEDFLMVVETALASSGGDVSRFVSDLDMGMVWVGVLGVMRNGGLEAVVGFLGRVERLGIPIRSLVDESAMAALVRECRLLVEGGRLEEFVVLMEILSGYQISIKYIVDPMKIINIFIDKRDPNMAVRYASVLPQSQFLFCSIIQEFGRKGDLASALTSFEGSKMKSGGHNMYVYRSIIDACGLCGESLKSRSIFEELMALKIIPNVFVFNSLMNTNAHDLRYTLHVYGQMQSLGISLDIASYNILLKACYVAKRIDLAQDIYEEVKHLASRRVLHLDVITYSTMIKVFAEAKMLQMAFHVKEDMLNAGVCPNIITWSSLIDACASRGLVDKAIQVFDEMLLTGCEPNSQCCNILLSACVQSYQYDRAFRLFYSWKEAGFEVNHTKKAQVYRNIEMGAVSANDTCVNCVNSYVNDTHHFQGLTKVVSFKPTVATYNILMKACGSDYYRARAIMDEMRMVGLSPNHISWSTLIDICGSSHNMKGAMQSFKTMRDVGIKPDVVAYTTAIKACVKNKDSISAFSLFEEMKRHQLQPNLVTYNTLLRARSRYGSLHEIQQCLSVYQDMRSAGYNPNDYYLKELIEEWCEEVIITNDKRKSLPGPIRQCNEPGAYETQSLFLEKVAVYLQKDVVDHCIIDVRGLSKVESRIVVLSVLRMIKERNILGHPVKDDMTIIIGDGKKGSTVADHEVEVEHAIFQVLQDTLGLVVLSGPPQSPGSDLENAALHNNDSFARKPKHLRRLKVTKESLHNWLQKKDEIGKIHPVYTK</sequence>
<proteinExistence type="inferred from homology"/>
<reference evidence="6" key="2">
    <citation type="submission" date="2023-06" db="EMBL/GenBank/DDBJ databases">
        <authorList>
            <person name="Ma L."/>
            <person name="Liu K.-W."/>
            <person name="Li Z."/>
            <person name="Hsiao Y.-Y."/>
            <person name="Qi Y."/>
            <person name="Fu T."/>
            <person name="Tang G."/>
            <person name="Zhang D."/>
            <person name="Sun W.-H."/>
            <person name="Liu D.-K."/>
            <person name="Li Y."/>
            <person name="Chen G.-Z."/>
            <person name="Liu X.-D."/>
            <person name="Liao X.-Y."/>
            <person name="Jiang Y.-T."/>
            <person name="Yu X."/>
            <person name="Hao Y."/>
            <person name="Huang J."/>
            <person name="Zhao X.-W."/>
            <person name="Ke S."/>
            <person name="Chen Y.-Y."/>
            <person name="Wu W.-L."/>
            <person name="Hsu J.-L."/>
            <person name="Lin Y.-F."/>
            <person name="Huang M.-D."/>
            <person name="Li C.-Y."/>
            <person name="Huang L."/>
            <person name="Wang Z.-W."/>
            <person name="Zhao X."/>
            <person name="Zhong W.-Y."/>
            <person name="Peng D.-H."/>
            <person name="Ahmad S."/>
            <person name="Lan S."/>
            <person name="Zhang J.-S."/>
            <person name="Tsai W.-C."/>
            <person name="Van De Peer Y."/>
            <person name="Liu Z.-J."/>
        </authorList>
    </citation>
    <scope>NUCLEOTIDE SEQUENCE</scope>
    <source>
        <strain evidence="6">CP</strain>
        <tissue evidence="6">Leaves</tissue>
    </source>
</reference>
<evidence type="ECO:0000313" key="6">
    <source>
        <dbReference type="EMBL" id="KAK1286156.1"/>
    </source>
</evidence>
<evidence type="ECO:0000256" key="2">
    <source>
        <dbReference type="ARBA" id="ARBA00022737"/>
    </source>
</evidence>
<dbReference type="PANTHER" id="PTHR47447:SF28">
    <property type="entry name" value="PENTACOTRIPEPTIDE-REPEAT REGION OF PRORP DOMAIN-CONTAINING PROTEIN"/>
    <property type="match status" value="1"/>
</dbReference>
<evidence type="ECO:0000259" key="5">
    <source>
        <dbReference type="Pfam" id="PF17177"/>
    </source>
</evidence>
<name>A0AAV9CCJ4_ACOCL</name>
<reference evidence="6" key="1">
    <citation type="journal article" date="2023" name="Nat. Commun.">
        <title>Diploid and tetraploid genomes of Acorus and the evolution of monocots.</title>
        <authorList>
            <person name="Ma L."/>
            <person name="Liu K.W."/>
            <person name="Li Z."/>
            <person name="Hsiao Y.Y."/>
            <person name="Qi Y."/>
            <person name="Fu T."/>
            <person name="Tang G.D."/>
            <person name="Zhang D."/>
            <person name="Sun W.H."/>
            <person name="Liu D.K."/>
            <person name="Li Y."/>
            <person name="Chen G.Z."/>
            <person name="Liu X.D."/>
            <person name="Liao X.Y."/>
            <person name="Jiang Y.T."/>
            <person name="Yu X."/>
            <person name="Hao Y."/>
            <person name="Huang J."/>
            <person name="Zhao X.W."/>
            <person name="Ke S."/>
            <person name="Chen Y.Y."/>
            <person name="Wu W.L."/>
            <person name="Hsu J.L."/>
            <person name="Lin Y.F."/>
            <person name="Huang M.D."/>
            <person name="Li C.Y."/>
            <person name="Huang L."/>
            <person name="Wang Z.W."/>
            <person name="Zhao X."/>
            <person name="Zhong W.Y."/>
            <person name="Peng D.H."/>
            <person name="Ahmad S."/>
            <person name="Lan S."/>
            <person name="Zhang J.S."/>
            <person name="Tsai W.C."/>
            <person name="Van de Peer Y."/>
            <person name="Liu Z.J."/>
        </authorList>
    </citation>
    <scope>NUCLEOTIDE SEQUENCE</scope>
    <source>
        <strain evidence="6">CP</strain>
    </source>
</reference>
<dbReference type="Proteomes" id="UP001180020">
    <property type="component" value="Unassembled WGS sequence"/>
</dbReference>
<evidence type="ECO:0000313" key="7">
    <source>
        <dbReference type="Proteomes" id="UP001180020"/>
    </source>
</evidence>
<organism evidence="6 7">
    <name type="scientific">Acorus calamus</name>
    <name type="common">Sweet flag</name>
    <dbReference type="NCBI Taxonomy" id="4465"/>
    <lineage>
        <taxon>Eukaryota</taxon>
        <taxon>Viridiplantae</taxon>
        <taxon>Streptophyta</taxon>
        <taxon>Embryophyta</taxon>
        <taxon>Tracheophyta</taxon>
        <taxon>Spermatophyta</taxon>
        <taxon>Magnoliopsida</taxon>
        <taxon>Liliopsida</taxon>
        <taxon>Acoraceae</taxon>
        <taxon>Acorus</taxon>
    </lineage>
</organism>
<keyword evidence="7" id="KW-1185">Reference proteome</keyword>
<dbReference type="PROSITE" id="PS51375">
    <property type="entry name" value="PPR"/>
    <property type="match status" value="7"/>
</dbReference>
<feature type="repeat" description="PPR" evidence="3">
    <location>
        <begin position="546"/>
        <end position="580"/>
    </location>
</feature>
<dbReference type="InterPro" id="IPR011990">
    <property type="entry name" value="TPR-like_helical_dom_sf"/>
</dbReference>
<dbReference type="AlphaFoldDB" id="A0AAV9CCJ4"/>
<protein>
    <submittedName>
        <fullName evidence="6">Pentatricopeptide repeat-containing protein</fullName>
    </submittedName>
</protein>
<dbReference type="Pfam" id="PF13041">
    <property type="entry name" value="PPR_2"/>
    <property type="match status" value="1"/>
</dbReference>
<feature type="repeat" description="PPR" evidence="3">
    <location>
        <begin position="430"/>
        <end position="464"/>
    </location>
</feature>
<feature type="repeat" description="PPR" evidence="3">
    <location>
        <begin position="581"/>
        <end position="615"/>
    </location>
</feature>
<dbReference type="Gene3D" id="1.25.40.10">
    <property type="entry name" value="Tetratricopeptide repeat domain"/>
    <property type="match status" value="3"/>
</dbReference>